<name>A0A9P6NHL8_9BASI</name>
<feature type="non-terminal residue" evidence="5">
    <location>
        <position position="1"/>
    </location>
</feature>
<dbReference type="Pfam" id="PF00011">
    <property type="entry name" value="HSP20"/>
    <property type="match status" value="1"/>
</dbReference>
<dbReference type="PROSITE" id="PS01031">
    <property type="entry name" value="SHSP"/>
    <property type="match status" value="1"/>
</dbReference>
<gene>
    <name evidence="5" type="ORF">CROQUDRAFT_44802</name>
</gene>
<evidence type="ECO:0000259" key="4">
    <source>
        <dbReference type="PROSITE" id="PS01031"/>
    </source>
</evidence>
<comment type="similarity">
    <text evidence="2 3">Belongs to the small heat shock protein (HSP20) family.</text>
</comment>
<dbReference type="AlphaFoldDB" id="A0A9P6NHL8"/>
<feature type="domain" description="SHSP" evidence="4">
    <location>
        <begin position="1"/>
        <end position="60"/>
    </location>
</feature>
<comment type="caution">
    <text evidence="5">The sequence shown here is derived from an EMBL/GenBank/DDBJ whole genome shotgun (WGS) entry which is preliminary data.</text>
</comment>
<dbReference type="PANTHER" id="PTHR11527">
    <property type="entry name" value="HEAT-SHOCK PROTEIN 20 FAMILY MEMBER"/>
    <property type="match status" value="1"/>
</dbReference>
<accession>A0A9P6NHL8</accession>
<protein>
    <recommendedName>
        <fullName evidence="4">SHSP domain-containing protein</fullName>
    </recommendedName>
</protein>
<evidence type="ECO:0000313" key="5">
    <source>
        <dbReference type="EMBL" id="KAG0146113.1"/>
    </source>
</evidence>
<evidence type="ECO:0000313" key="6">
    <source>
        <dbReference type="Proteomes" id="UP000886653"/>
    </source>
</evidence>
<reference evidence="5" key="1">
    <citation type="submission" date="2013-11" db="EMBL/GenBank/DDBJ databases">
        <title>Genome sequence of the fusiform rust pathogen reveals effectors for host alternation and coevolution with pine.</title>
        <authorList>
            <consortium name="DOE Joint Genome Institute"/>
            <person name="Smith K."/>
            <person name="Pendleton A."/>
            <person name="Kubisiak T."/>
            <person name="Anderson C."/>
            <person name="Salamov A."/>
            <person name="Aerts A."/>
            <person name="Riley R."/>
            <person name="Clum A."/>
            <person name="Lindquist E."/>
            <person name="Ence D."/>
            <person name="Campbell M."/>
            <person name="Kronenberg Z."/>
            <person name="Feau N."/>
            <person name="Dhillon B."/>
            <person name="Hamelin R."/>
            <person name="Burleigh J."/>
            <person name="Smith J."/>
            <person name="Yandell M."/>
            <person name="Nelson C."/>
            <person name="Grigoriev I."/>
            <person name="Davis J."/>
        </authorList>
    </citation>
    <scope>NUCLEOTIDE SEQUENCE</scope>
    <source>
        <strain evidence="5">G11</strain>
    </source>
</reference>
<proteinExistence type="inferred from homology"/>
<keyword evidence="6" id="KW-1185">Reference proteome</keyword>
<dbReference type="InterPro" id="IPR008978">
    <property type="entry name" value="HSP20-like_chaperone"/>
</dbReference>
<evidence type="ECO:0000256" key="3">
    <source>
        <dbReference type="RuleBase" id="RU003616"/>
    </source>
</evidence>
<dbReference type="InterPro" id="IPR002068">
    <property type="entry name" value="A-crystallin/Hsp20_dom"/>
</dbReference>
<evidence type="ECO:0000256" key="2">
    <source>
        <dbReference type="PROSITE-ProRule" id="PRU00285"/>
    </source>
</evidence>
<dbReference type="SUPFAM" id="SSF49764">
    <property type="entry name" value="HSP20-like chaperones"/>
    <property type="match status" value="1"/>
</dbReference>
<dbReference type="EMBL" id="MU167265">
    <property type="protein sequence ID" value="KAG0146113.1"/>
    <property type="molecule type" value="Genomic_DNA"/>
</dbReference>
<dbReference type="InterPro" id="IPR031107">
    <property type="entry name" value="Small_HSP"/>
</dbReference>
<evidence type="ECO:0000256" key="1">
    <source>
        <dbReference type="ARBA" id="ARBA00023016"/>
    </source>
</evidence>
<dbReference type="Proteomes" id="UP000886653">
    <property type="component" value="Unassembled WGS sequence"/>
</dbReference>
<dbReference type="CDD" id="cd06464">
    <property type="entry name" value="ACD_sHsps-like"/>
    <property type="match status" value="1"/>
</dbReference>
<organism evidence="5 6">
    <name type="scientific">Cronartium quercuum f. sp. fusiforme G11</name>
    <dbReference type="NCBI Taxonomy" id="708437"/>
    <lineage>
        <taxon>Eukaryota</taxon>
        <taxon>Fungi</taxon>
        <taxon>Dikarya</taxon>
        <taxon>Basidiomycota</taxon>
        <taxon>Pucciniomycotina</taxon>
        <taxon>Pucciniomycetes</taxon>
        <taxon>Pucciniales</taxon>
        <taxon>Coleosporiaceae</taxon>
        <taxon>Cronartium</taxon>
    </lineage>
</organism>
<keyword evidence="1" id="KW-0346">Stress response</keyword>
<dbReference type="OrthoDB" id="1431247at2759"/>
<dbReference type="Gene3D" id="2.60.40.790">
    <property type="match status" value="1"/>
</dbReference>
<sequence length="60" mass="6739">EHQQGNVRVSERSFGTFSRTIAVPENVAHDQIEASFTDGVLEVKVPKTKVDKETRKIQIS</sequence>